<evidence type="ECO:0000313" key="2">
    <source>
        <dbReference type="EMBL" id="AKF11629.1"/>
    </source>
</evidence>
<evidence type="ECO:0000313" key="3">
    <source>
        <dbReference type="Proteomes" id="UP000034883"/>
    </source>
</evidence>
<name>A0A0F6SI60_9BACT</name>
<dbReference type="Proteomes" id="UP000034883">
    <property type="component" value="Chromosome"/>
</dbReference>
<dbReference type="InterPro" id="IPR004839">
    <property type="entry name" value="Aminotransferase_I/II_large"/>
</dbReference>
<dbReference type="InterPro" id="IPR015424">
    <property type="entry name" value="PyrdxlP-dep_Trfase"/>
</dbReference>
<dbReference type="InterPro" id="IPR015421">
    <property type="entry name" value="PyrdxlP-dep_Trfase_major"/>
</dbReference>
<sequence length="324" mass="36760">MLRSAFRPTADLSRAGRGTGPIVDRRIARAVDSISMKRLLEQAAPRSLREEFLSTYAEWIRACRATPVTGLDAFSARYFVNGVTQAYDIFFYEHKDRRFRTLQGEYPYVRLSVPDWAHVEADELRPNDALVMSTPFYADGSVPPGYRALLDRCSELGVPVMIDAAYFGTCHGTRFDYGHPAIEMVSFSLSKAFAVQSFRIGILFSKRTLPYLEEIQTQASYYNRVGAYVGLTLMRQFSADFMPSAYRDAQRRVCAQLDVIPSRCVMLANLHDDDRRFDTILEDPRFEKPVLPPGVRRRVCISAYLGAAGSYLRRLARRVFGKPG</sequence>
<dbReference type="EMBL" id="CP011125">
    <property type="protein sequence ID" value="AKF11629.1"/>
    <property type="molecule type" value="Genomic_DNA"/>
</dbReference>
<protein>
    <recommendedName>
        <fullName evidence="1">Aminotransferase class I/classII large domain-containing protein</fullName>
    </recommendedName>
</protein>
<evidence type="ECO:0000259" key="1">
    <source>
        <dbReference type="Pfam" id="PF00155"/>
    </source>
</evidence>
<dbReference type="Pfam" id="PF00155">
    <property type="entry name" value="Aminotran_1_2"/>
    <property type="match status" value="1"/>
</dbReference>
<reference evidence="2 3" key="1">
    <citation type="submission" date="2015-03" db="EMBL/GenBank/DDBJ databases">
        <title>Genome assembly of Sandaracinus amylolyticus DSM 53668.</title>
        <authorList>
            <person name="Sharma G."/>
            <person name="Subramanian S."/>
        </authorList>
    </citation>
    <scope>NUCLEOTIDE SEQUENCE [LARGE SCALE GENOMIC DNA]</scope>
    <source>
        <strain evidence="2 3">DSM 53668</strain>
    </source>
</reference>
<feature type="domain" description="Aminotransferase class I/classII large" evidence="1">
    <location>
        <begin position="93"/>
        <end position="218"/>
    </location>
</feature>
<organism evidence="2 3">
    <name type="scientific">Sandaracinus amylolyticus</name>
    <dbReference type="NCBI Taxonomy" id="927083"/>
    <lineage>
        <taxon>Bacteria</taxon>
        <taxon>Pseudomonadati</taxon>
        <taxon>Myxococcota</taxon>
        <taxon>Polyangia</taxon>
        <taxon>Polyangiales</taxon>
        <taxon>Sandaracinaceae</taxon>
        <taxon>Sandaracinus</taxon>
    </lineage>
</organism>
<keyword evidence="3" id="KW-1185">Reference proteome</keyword>
<dbReference type="Gene3D" id="3.40.640.10">
    <property type="entry name" value="Type I PLP-dependent aspartate aminotransferase-like (Major domain)"/>
    <property type="match status" value="1"/>
</dbReference>
<dbReference type="AlphaFoldDB" id="A0A0F6SI60"/>
<dbReference type="SUPFAM" id="SSF53383">
    <property type="entry name" value="PLP-dependent transferases"/>
    <property type="match status" value="1"/>
</dbReference>
<proteinExistence type="predicted"/>
<dbReference type="GO" id="GO:0030170">
    <property type="term" value="F:pyridoxal phosphate binding"/>
    <property type="evidence" value="ECO:0007669"/>
    <property type="project" value="InterPro"/>
</dbReference>
<accession>A0A0F6SI60</accession>
<dbReference type="KEGG" id="samy:DB32_008778"/>
<gene>
    <name evidence="2" type="ORF">DB32_008778</name>
</gene>